<evidence type="ECO:0008006" key="3">
    <source>
        <dbReference type="Google" id="ProtNLM"/>
    </source>
</evidence>
<dbReference type="Gene3D" id="2.160.20.10">
    <property type="entry name" value="Single-stranded right-handed beta-helix, Pectin lyase-like"/>
    <property type="match status" value="1"/>
</dbReference>
<dbReference type="InterPro" id="IPR011050">
    <property type="entry name" value="Pectin_lyase_fold/virulence"/>
</dbReference>
<organism evidence="1 2">
    <name type="scientific">Rhodocytophaga aerolata</name>
    <dbReference type="NCBI Taxonomy" id="455078"/>
    <lineage>
        <taxon>Bacteria</taxon>
        <taxon>Pseudomonadati</taxon>
        <taxon>Bacteroidota</taxon>
        <taxon>Cytophagia</taxon>
        <taxon>Cytophagales</taxon>
        <taxon>Rhodocytophagaceae</taxon>
        <taxon>Rhodocytophaga</taxon>
    </lineage>
</organism>
<dbReference type="EMBL" id="JAUKPO010000017">
    <property type="protein sequence ID" value="MDO1449200.1"/>
    <property type="molecule type" value="Genomic_DNA"/>
</dbReference>
<dbReference type="RefSeq" id="WP_302040003.1">
    <property type="nucleotide sequence ID" value="NZ_JAUKPO010000017.1"/>
</dbReference>
<accession>A0ABT8REN2</accession>
<gene>
    <name evidence="1" type="ORF">Q0590_23185</name>
</gene>
<name>A0ABT8REN2_9BACT</name>
<evidence type="ECO:0000313" key="2">
    <source>
        <dbReference type="Proteomes" id="UP001168528"/>
    </source>
</evidence>
<dbReference type="Proteomes" id="UP001168528">
    <property type="component" value="Unassembled WGS sequence"/>
</dbReference>
<dbReference type="SUPFAM" id="SSF51126">
    <property type="entry name" value="Pectin lyase-like"/>
    <property type="match status" value="1"/>
</dbReference>
<sequence>MMDRRQTLRSILILLAGIFVFSSNFSFGQGNYNTASIPKDGNMYINPEFGKDINSGTKESPLQSLHEAARRINQANGKGAITIFLSEGIYSLNATVTFHPVNWWFSQTDRLTIQAEVLPDDAEWNPAKMPVIVSTMPLNFKPYGNEDPFKGASYGIQIETSHVTIQGLRVLGTPIHEKPAEGFVRRNYPIVREGRNLDDLRITQCLFIGDRHAIPNHVAILASGHGVVVDHCVFYNVKDAVVYWFSDRPAERCEMHHNLVVGNYGAAVWTWSAAEDFKYYNNIVASANIFWVLNKDEQASFKLSNSLLIGYNELVNKGGGPHNFGVKADPKKLKFGTDVIIKKEGKVEIEEDQTKRNYLHLKPGTLGSNLGAGLFTK</sequence>
<comment type="caution">
    <text evidence="1">The sequence shown here is derived from an EMBL/GenBank/DDBJ whole genome shotgun (WGS) entry which is preliminary data.</text>
</comment>
<proteinExistence type="predicted"/>
<keyword evidence="2" id="KW-1185">Reference proteome</keyword>
<dbReference type="InterPro" id="IPR012334">
    <property type="entry name" value="Pectin_lyas_fold"/>
</dbReference>
<reference evidence="1" key="1">
    <citation type="submission" date="2023-07" db="EMBL/GenBank/DDBJ databases">
        <title>The genome sequence of Rhodocytophaga aerolata KACC 12507.</title>
        <authorList>
            <person name="Zhang X."/>
        </authorList>
    </citation>
    <scope>NUCLEOTIDE SEQUENCE</scope>
    <source>
        <strain evidence="1">KACC 12507</strain>
    </source>
</reference>
<protein>
    <recommendedName>
        <fullName evidence="3">Right-handed parallel beta-helix repeat-containing protein</fullName>
    </recommendedName>
</protein>
<evidence type="ECO:0000313" key="1">
    <source>
        <dbReference type="EMBL" id="MDO1449200.1"/>
    </source>
</evidence>